<keyword evidence="3" id="KW-1185">Reference proteome</keyword>
<feature type="compositionally biased region" description="Polar residues" evidence="1">
    <location>
        <begin position="1"/>
        <end position="11"/>
    </location>
</feature>
<evidence type="ECO:0000313" key="2">
    <source>
        <dbReference type="EMBL" id="MDI3403799.1"/>
    </source>
</evidence>
<feature type="compositionally biased region" description="Low complexity" evidence="1">
    <location>
        <begin position="234"/>
        <end position="252"/>
    </location>
</feature>
<feature type="region of interest" description="Disordered" evidence="1">
    <location>
        <begin position="1"/>
        <end position="183"/>
    </location>
</feature>
<accession>A0ABT6S6U1</accession>
<proteinExistence type="predicted"/>
<reference evidence="2 3" key="1">
    <citation type="submission" date="2023-05" db="EMBL/GenBank/DDBJ databases">
        <title>Draft genome sequence of Streptomyces sp. B-S-A6 isolated from a cave soil in Thailand.</title>
        <authorList>
            <person name="Chamroensaksri N."/>
            <person name="Muangham S."/>
        </authorList>
    </citation>
    <scope>NUCLEOTIDE SEQUENCE [LARGE SCALE GENOMIC DNA]</scope>
    <source>
        <strain evidence="2 3">B-S-A6</strain>
    </source>
</reference>
<evidence type="ECO:0000256" key="1">
    <source>
        <dbReference type="SAM" id="MobiDB-lite"/>
    </source>
</evidence>
<feature type="region of interest" description="Disordered" evidence="1">
    <location>
        <begin position="234"/>
        <end position="264"/>
    </location>
</feature>
<evidence type="ECO:0008006" key="4">
    <source>
        <dbReference type="Google" id="ProtNLM"/>
    </source>
</evidence>
<feature type="compositionally biased region" description="Basic and acidic residues" evidence="1">
    <location>
        <begin position="142"/>
        <end position="154"/>
    </location>
</feature>
<dbReference type="RefSeq" id="WP_282541744.1">
    <property type="nucleotide sequence ID" value="NZ_JASCIQ010000006.1"/>
</dbReference>
<feature type="compositionally biased region" description="Basic and acidic residues" evidence="1">
    <location>
        <begin position="254"/>
        <end position="264"/>
    </location>
</feature>
<gene>
    <name evidence="2" type="ORF">QIS96_08175</name>
</gene>
<organism evidence="2 3">
    <name type="scientific">Streptomyces cavernicola</name>
    <dbReference type="NCBI Taxonomy" id="3043613"/>
    <lineage>
        <taxon>Bacteria</taxon>
        <taxon>Bacillati</taxon>
        <taxon>Actinomycetota</taxon>
        <taxon>Actinomycetes</taxon>
        <taxon>Kitasatosporales</taxon>
        <taxon>Streptomycetaceae</taxon>
        <taxon>Streptomyces</taxon>
    </lineage>
</organism>
<comment type="caution">
    <text evidence="2">The sequence shown here is derived from an EMBL/GenBank/DDBJ whole genome shotgun (WGS) entry which is preliminary data.</text>
</comment>
<feature type="compositionally biased region" description="Low complexity" evidence="1">
    <location>
        <begin position="94"/>
        <end position="141"/>
    </location>
</feature>
<sequence length="264" mass="27412">MSDDIGNSSVQDRYAPQFAQELARNEQEQKELEARLAQLREDHTALSGMLAALGHETTPKSEPAATPASVTDEAKAAGDSVPQQRRTGRKASAKKATGTAKKAAAPKKPATAAKKAATKTATKSAAKNAAKAATKPAPKTATKAEAKAEPKAETKSTAAPKATGGPTLQDVIAGLLGGHSPERRTVREIFDELKQNHPERASSTQSVRNALNGLLRKGAIEREEKQGAVWFGTAAPTTTASPAAPTDTAPVEPAEEKAKAVAEA</sequence>
<dbReference type="EMBL" id="JASCIQ010000006">
    <property type="protein sequence ID" value="MDI3403799.1"/>
    <property type="molecule type" value="Genomic_DNA"/>
</dbReference>
<evidence type="ECO:0000313" key="3">
    <source>
        <dbReference type="Proteomes" id="UP001223978"/>
    </source>
</evidence>
<protein>
    <recommendedName>
        <fullName evidence="4">Regulatory protein</fullName>
    </recommendedName>
</protein>
<feature type="compositionally biased region" description="Basic and acidic residues" evidence="1">
    <location>
        <begin position="23"/>
        <end position="44"/>
    </location>
</feature>
<name>A0ABT6S6U1_9ACTN</name>
<dbReference type="Proteomes" id="UP001223978">
    <property type="component" value="Unassembled WGS sequence"/>
</dbReference>